<reference evidence="1" key="2">
    <citation type="journal article" date="2015" name="Data Brief">
        <title>Shoot transcriptome of the giant reed, Arundo donax.</title>
        <authorList>
            <person name="Barrero R.A."/>
            <person name="Guerrero F.D."/>
            <person name="Moolhuijzen P."/>
            <person name="Goolsby J.A."/>
            <person name="Tidwell J."/>
            <person name="Bellgard S.E."/>
            <person name="Bellgard M.I."/>
        </authorList>
    </citation>
    <scope>NUCLEOTIDE SEQUENCE</scope>
    <source>
        <tissue evidence="1">Shoot tissue taken approximately 20 cm above the soil surface</tissue>
    </source>
</reference>
<sequence length="15" mass="2020">MFNKDEHWLFQFTYN</sequence>
<reference evidence="1" key="1">
    <citation type="submission" date="2014-09" db="EMBL/GenBank/DDBJ databases">
        <authorList>
            <person name="Magalhaes I.L.F."/>
            <person name="Oliveira U."/>
            <person name="Santos F.R."/>
            <person name="Vidigal T.H.D.A."/>
            <person name="Brescovit A.D."/>
            <person name="Santos A.J."/>
        </authorList>
    </citation>
    <scope>NUCLEOTIDE SEQUENCE</scope>
    <source>
        <tissue evidence="1">Shoot tissue taken approximately 20 cm above the soil surface</tissue>
    </source>
</reference>
<organism evidence="1">
    <name type="scientific">Arundo donax</name>
    <name type="common">Giant reed</name>
    <name type="synonym">Donax arundinaceus</name>
    <dbReference type="NCBI Taxonomy" id="35708"/>
    <lineage>
        <taxon>Eukaryota</taxon>
        <taxon>Viridiplantae</taxon>
        <taxon>Streptophyta</taxon>
        <taxon>Embryophyta</taxon>
        <taxon>Tracheophyta</taxon>
        <taxon>Spermatophyta</taxon>
        <taxon>Magnoliopsida</taxon>
        <taxon>Liliopsida</taxon>
        <taxon>Poales</taxon>
        <taxon>Poaceae</taxon>
        <taxon>PACMAD clade</taxon>
        <taxon>Arundinoideae</taxon>
        <taxon>Arundineae</taxon>
        <taxon>Arundo</taxon>
    </lineage>
</organism>
<dbReference type="EMBL" id="GBRH01272885">
    <property type="protein sequence ID" value="JAD25010.1"/>
    <property type="molecule type" value="Transcribed_RNA"/>
</dbReference>
<name>A0A0A8YHN6_ARUDO</name>
<accession>A0A0A8YHN6</accession>
<evidence type="ECO:0000313" key="1">
    <source>
        <dbReference type="EMBL" id="JAD25010.1"/>
    </source>
</evidence>
<proteinExistence type="predicted"/>
<protein>
    <submittedName>
        <fullName evidence="1">Uncharacterized protein</fullName>
    </submittedName>
</protein>